<evidence type="ECO:0000313" key="2">
    <source>
        <dbReference type="EMBL" id="ENX02627.1"/>
    </source>
</evidence>
<protein>
    <recommendedName>
        <fullName evidence="1">KilA-N DNA-binding domain-containing protein</fullName>
    </recommendedName>
</protein>
<dbReference type="Pfam" id="PF10543">
    <property type="entry name" value="ORF6N"/>
    <property type="match status" value="1"/>
</dbReference>
<sequence>MASLAQINDTQVSIINFKSIPVITTEMLSGFYGTDTDNIRKNFSNNKQRFVEGKHFFKIAGQELKDFVSSLKLLTNDLLVNNIHTQISSKTRVLTLWTERGAARHAKMLDTDQAWEVFEQLEDCYFVRKEFLAKTHKSDREPLTNAVNMLVAKTKHLSYSDAYKLVHQRFNVEHIDEIPFESIPVAVEYVHHLIALYSNAEKKYQSKSPNFESHANNTALHMMWVSRWWICYSDSIRLLNPKMASDIQSHFSDGAFSASLTLGVERTKEIDARIMQDYPYHLKQSELIKFFRGK</sequence>
<dbReference type="InterPro" id="IPR018873">
    <property type="entry name" value="KilA-N_DNA-bd_domain"/>
</dbReference>
<dbReference type="PATRIC" id="fig|1217705.3.peg.1029"/>
<dbReference type="HOGENOM" id="CLU_046670_14_0_6"/>
<dbReference type="STRING" id="1217705.F900_01073"/>
<proteinExistence type="predicted"/>
<dbReference type="Proteomes" id="UP000013248">
    <property type="component" value="Unassembled WGS sequence"/>
</dbReference>
<reference evidence="2" key="1">
    <citation type="submission" date="2013-02" db="EMBL/GenBank/DDBJ databases">
        <title>The Genome Sequence of Acinetobacter sp. ANC 3862.</title>
        <authorList>
            <consortium name="The Broad Institute Genome Sequencing Platform"/>
            <consortium name="The Broad Institute Genome Sequencing Center for Infectious Disease"/>
            <person name="Cerqueira G."/>
            <person name="Feldgarden M."/>
            <person name="Courvalin P."/>
            <person name="Perichon B."/>
            <person name="Grillot-Courvalin C."/>
            <person name="Clermont D."/>
            <person name="Rocha E."/>
            <person name="Yoon E.-J."/>
            <person name="Nemec A."/>
            <person name="Walker B."/>
            <person name="Young S.K."/>
            <person name="Zeng Q."/>
            <person name="Gargeya S."/>
            <person name="Fitzgerald M."/>
            <person name="Haas B."/>
            <person name="Abouelleil A."/>
            <person name="Alvarado L."/>
            <person name="Arachchi H.M."/>
            <person name="Berlin A.M."/>
            <person name="Chapman S.B."/>
            <person name="Dewar J."/>
            <person name="Goldberg J."/>
            <person name="Griggs A."/>
            <person name="Gujja S."/>
            <person name="Hansen M."/>
            <person name="Howarth C."/>
            <person name="Imamovic A."/>
            <person name="Larimer J."/>
            <person name="McCowan C."/>
            <person name="Murphy C."/>
            <person name="Neiman D."/>
            <person name="Pearson M."/>
            <person name="Priest M."/>
            <person name="Roberts A."/>
            <person name="Saif S."/>
            <person name="Shea T."/>
            <person name="Sisk P."/>
            <person name="Sykes S."/>
            <person name="Wortman J."/>
            <person name="Nusbaum C."/>
            <person name="Birren B."/>
        </authorList>
    </citation>
    <scope>NUCLEOTIDE SEQUENCE [LARGE SCALE GENOMIC DNA]</scope>
    <source>
        <strain evidence="2">ANC 3862</strain>
    </source>
</reference>
<feature type="domain" description="KilA-N DNA-binding" evidence="1">
    <location>
        <begin position="13"/>
        <end position="108"/>
    </location>
</feature>
<dbReference type="eggNOG" id="COG3617">
    <property type="taxonomic scope" value="Bacteria"/>
</dbReference>
<dbReference type="RefSeq" id="WP_005215662.1">
    <property type="nucleotide sequence ID" value="NZ_KB850089.1"/>
</dbReference>
<name>N9NIN1_9GAMM</name>
<organism evidence="2">
    <name type="scientific">Acinetobacter modestus</name>
    <dbReference type="NCBI Taxonomy" id="1776740"/>
    <lineage>
        <taxon>Bacteria</taxon>
        <taxon>Pseudomonadati</taxon>
        <taxon>Pseudomonadota</taxon>
        <taxon>Gammaproteobacteria</taxon>
        <taxon>Moraxellales</taxon>
        <taxon>Moraxellaceae</taxon>
        <taxon>Acinetobacter</taxon>
    </lineage>
</organism>
<dbReference type="AlphaFoldDB" id="N9NIN1"/>
<gene>
    <name evidence="2" type="ORF">F900_01073</name>
</gene>
<dbReference type="EMBL" id="APRP01000014">
    <property type="protein sequence ID" value="ENX02627.1"/>
    <property type="molecule type" value="Genomic_DNA"/>
</dbReference>
<accession>N9NIN1</accession>
<evidence type="ECO:0000259" key="1">
    <source>
        <dbReference type="Pfam" id="PF10543"/>
    </source>
</evidence>
<comment type="caution">
    <text evidence="2">The sequence shown here is derived from an EMBL/GenBank/DDBJ whole genome shotgun (WGS) entry which is preliminary data.</text>
</comment>